<comment type="caution">
    <text evidence="2">The sequence shown here is derived from an EMBL/GenBank/DDBJ whole genome shotgun (WGS) entry which is preliminary data.</text>
</comment>
<sequence>MERALPPPSAVTPPGAAPAPTHRRRRRRSTAAAALAALGLLAGAVAAVNAGQASAATDALGSNWYASAPYLMPEDNNPPDPAAVMDATGQKAFQLAFIL</sequence>
<evidence type="ECO:0000256" key="1">
    <source>
        <dbReference type="SAM" id="MobiDB-lite"/>
    </source>
</evidence>
<evidence type="ECO:0000313" key="3">
    <source>
        <dbReference type="Proteomes" id="UP001596066"/>
    </source>
</evidence>
<dbReference type="Proteomes" id="UP001596066">
    <property type="component" value="Unassembled WGS sequence"/>
</dbReference>
<reference evidence="3" key="1">
    <citation type="journal article" date="2019" name="Int. J. Syst. Evol. Microbiol.">
        <title>The Global Catalogue of Microorganisms (GCM) 10K type strain sequencing project: providing services to taxonomists for standard genome sequencing and annotation.</title>
        <authorList>
            <consortium name="The Broad Institute Genomics Platform"/>
            <consortium name="The Broad Institute Genome Sequencing Center for Infectious Disease"/>
            <person name="Wu L."/>
            <person name="Ma J."/>
        </authorList>
    </citation>
    <scope>NUCLEOTIDE SEQUENCE [LARGE SCALE GENOMIC DNA]</scope>
    <source>
        <strain evidence="3">CGMCC 4.1622</strain>
    </source>
</reference>
<dbReference type="EMBL" id="JBHSOC010000090">
    <property type="protein sequence ID" value="MFC5646100.1"/>
    <property type="molecule type" value="Genomic_DNA"/>
</dbReference>
<accession>A0ABW0VKV2</accession>
<name>A0ABW0VKV2_9ACTN</name>
<gene>
    <name evidence="2" type="ORF">ACFPZF_32715</name>
</gene>
<keyword evidence="3" id="KW-1185">Reference proteome</keyword>
<feature type="region of interest" description="Disordered" evidence="1">
    <location>
        <begin position="1"/>
        <end position="29"/>
    </location>
</feature>
<evidence type="ECO:0000313" key="2">
    <source>
        <dbReference type="EMBL" id="MFC5646100.1"/>
    </source>
</evidence>
<protein>
    <submittedName>
        <fullName evidence="2">Chitinase</fullName>
    </submittedName>
</protein>
<feature type="non-terminal residue" evidence="2">
    <location>
        <position position="99"/>
    </location>
</feature>
<feature type="compositionally biased region" description="Pro residues" evidence="1">
    <location>
        <begin position="1"/>
        <end position="17"/>
    </location>
</feature>
<proteinExistence type="predicted"/>
<organism evidence="2 3">
    <name type="scientific">Kitasatospora cinereorecta</name>
    <dbReference type="NCBI Taxonomy" id="285560"/>
    <lineage>
        <taxon>Bacteria</taxon>
        <taxon>Bacillati</taxon>
        <taxon>Actinomycetota</taxon>
        <taxon>Actinomycetes</taxon>
        <taxon>Kitasatosporales</taxon>
        <taxon>Streptomycetaceae</taxon>
        <taxon>Kitasatospora</taxon>
    </lineage>
</organism>